<dbReference type="STRING" id="1347342.BN863_27230"/>
<sequence>MPKLSTFPYIFDEEKCISISDLKKLKYFNKNNLVSGTINWTNRGVKTGSIGISVLMTNKTNVVSFDYKCNNNEYKYEVQLIAIPSNLGKGKVWYFLCPFTAKRCRKLHLIDERFMHRSALPSGMYSKQTHSKKWRQMEAVFGTYFDRDDIYDELYSKHFKRFYKGKPTKRYFKLLKKIKQAEKITPNDIEKLMILG</sequence>
<evidence type="ECO:0000313" key="2">
    <source>
        <dbReference type="Proteomes" id="UP000016160"/>
    </source>
</evidence>
<name>T2KNX2_FORAG</name>
<dbReference type="eggNOG" id="ENOG5032X6P">
    <property type="taxonomic scope" value="Bacteria"/>
</dbReference>
<gene>
    <name evidence="1" type="ORF">BN863_27230</name>
</gene>
<dbReference type="AlphaFoldDB" id="T2KNX2"/>
<evidence type="ECO:0000313" key="1">
    <source>
        <dbReference type="EMBL" id="CDF80435.1"/>
    </source>
</evidence>
<dbReference type="RefSeq" id="WP_038531647.1">
    <property type="nucleotide sequence ID" value="NZ_HG315671.1"/>
</dbReference>
<organism evidence="1 2">
    <name type="scientific">Formosa agariphila (strain DSM 15362 / KCTC 12365 / LMG 23005 / KMM 3901 / M-2Alg 35-1)</name>
    <dbReference type="NCBI Taxonomy" id="1347342"/>
    <lineage>
        <taxon>Bacteria</taxon>
        <taxon>Pseudomonadati</taxon>
        <taxon>Bacteroidota</taxon>
        <taxon>Flavobacteriia</taxon>
        <taxon>Flavobacteriales</taxon>
        <taxon>Flavobacteriaceae</taxon>
        <taxon>Formosa</taxon>
    </lineage>
</organism>
<keyword evidence="2" id="KW-1185">Reference proteome</keyword>
<accession>T2KNX2</accession>
<dbReference type="PATRIC" id="fig|1347342.6.peg.2739"/>
<dbReference type="HOGENOM" id="CLU_1388446_0_0_10"/>
<dbReference type="Proteomes" id="UP000016160">
    <property type="component" value="Chromosome"/>
</dbReference>
<proteinExistence type="predicted"/>
<protein>
    <submittedName>
        <fullName evidence="1">Uncharacterized protein</fullName>
    </submittedName>
</protein>
<reference evidence="1 2" key="1">
    <citation type="journal article" date="2013" name="Appl. Environ. Microbiol.">
        <title>The genome of the alga-associated marine flavobacterium Formosa agariphila KMM 3901T reveals a broad potential for degradation of algal polysaccharides.</title>
        <authorList>
            <person name="Mann A.J."/>
            <person name="Hahnke R.L."/>
            <person name="Huang S."/>
            <person name="Werner J."/>
            <person name="Xing P."/>
            <person name="Barbeyron T."/>
            <person name="Huettel B."/>
            <person name="Stueber K."/>
            <person name="Reinhardt R."/>
            <person name="Harder J."/>
            <person name="Gloeckner F.O."/>
            <person name="Amann R.I."/>
            <person name="Teeling H."/>
        </authorList>
    </citation>
    <scope>NUCLEOTIDE SEQUENCE [LARGE SCALE GENOMIC DNA]</scope>
    <source>
        <strain evidence="2">DSM 15362 / KCTC 12365 / LMG 23005 / KMM 3901</strain>
    </source>
</reference>
<dbReference type="EMBL" id="HG315671">
    <property type="protein sequence ID" value="CDF80435.1"/>
    <property type="molecule type" value="Genomic_DNA"/>
</dbReference>
<dbReference type="OrthoDB" id="837641at2"/>